<evidence type="ECO:0000256" key="5">
    <source>
        <dbReference type="ARBA" id="ARBA00022448"/>
    </source>
</evidence>
<evidence type="ECO:0000256" key="10">
    <source>
        <dbReference type="ARBA" id="ARBA00022982"/>
    </source>
</evidence>
<keyword evidence="15 17" id="KW-0472">Membrane</keyword>
<evidence type="ECO:0000259" key="20">
    <source>
        <dbReference type="Pfam" id="PF06455"/>
    </source>
</evidence>
<evidence type="ECO:0000256" key="2">
    <source>
        <dbReference type="ARBA" id="ARBA00004448"/>
    </source>
</evidence>
<keyword evidence="5 17" id="KW-0813">Transport</keyword>
<evidence type="ECO:0000256" key="6">
    <source>
        <dbReference type="ARBA" id="ARBA00022660"/>
    </source>
</evidence>
<keyword evidence="7 17" id="KW-0812">Transmembrane</keyword>
<keyword evidence="8" id="KW-0999">Mitochondrion inner membrane</keyword>
<dbReference type="PANTHER" id="PTHR42829:SF2">
    <property type="entry name" value="NADH-UBIQUINONE OXIDOREDUCTASE CHAIN 5"/>
    <property type="match status" value="1"/>
</dbReference>
<evidence type="ECO:0000256" key="16">
    <source>
        <dbReference type="ARBA" id="ARBA00049551"/>
    </source>
</evidence>
<feature type="transmembrane region" description="Helical" evidence="17">
    <location>
        <begin position="447"/>
        <end position="474"/>
    </location>
</feature>
<keyword evidence="13 17" id="KW-0830">Ubiquinone</keyword>
<feature type="transmembrane region" description="Helical" evidence="17">
    <location>
        <begin position="217"/>
        <end position="237"/>
    </location>
</feature>
<evidence type="ECO:0000313" key="21">
    <source>
        <dbReference type="EMBL" id="QNV11902.1"/>
    </source>
</evidence>
<feature type="transmembrane region" description="Helical" evidence="17">
    <location>
        <begin position="558"/>
        <end position="576"/>
    </location>
</feature>
<feature type="transmembrane region" description="Helical" evidence="17">
    <location>
        <begin position="182"/>
        <end position="205"/>
    </location>
</feature>
<comment type="catalytic activity">
    <reaction evidence="16 17">
        <text>a ubiquinone + NADH + 5 H(+)(in) = a ubiquinol + NAD(+) + 4 H(+)(out)</text>
        <dbReference type="Rhea" id="RHEA:29091"/>
        <dbReference type="Rhea" id="RHEA-COMP:9565"/>
        <dbReference type="Rhea" id="RHEA-COMP:9566"/>
        <dbReference type="ChEBI" id="CHEBI:15378"/>
        <dbReference type="ChEBI" id="CHEBI:16389"/>
        <dbReference type="ChEBI" id="CHEBI:17976"/>
        <dbReference type="ChEBI" id="CHEBI:57540"/>
        <dbReference type="ChEBI" id="CHEBI:57945"/>
        <dbReference type="EC" id="7.1.1.2"/>
    </reaction>
</comment>
<evidence type="ECO:0000256" key="4">
    <source>
        <dbReference type="ARBA" id="ARBA00021096"/>
    </source>
</evidence>
<keyword evidence="11 17" id="KW-1133">Transmembrane helix</keyword>
<name>A0A7L7S559_PACLE</name>
<dbReference type="GO" id="GO:0003954">
    <property type="term" value="F:NADH dehydrogenase activity"/>
    <property type="evidence" value="ECO:0007669"/>
    <property type="project" value="TreeGrafter"/>
</dbReference>
<dbReference type="InterPro" id="IPR001750">
    <property type="entry name" value="ND/Mrp_TM"/>
</dbReference>
<dbReference type="EMBL" id="MT862412">
    <property type="protein sequence ID" value="QNV11902.1"/>
    <property type="molecule type" value="Genomic_DNA"/>
</dbReference>
<dbReference type="GO" id="GO:0042773">
    <property type="term" value="P:ATP synthesis coupled electron transport"/>
    <property type="evidence" value="ECO:0007669"/>
    <property type="project" value="InterPro"/>
</dbReference>
<comment type="similarity">
    <text evidence="17">Belongs to the complex I subunit 5 family.</text>
</comment>
<feature type="transmembrane region" description="Helical" evidence="17">
    <location>
        <begin position="272"/>
        <end position="290"/>
    </location>
</feature>
<evidence type="ECO:0000256" key="7">
    <source>
        <dbReference type="ARBA" id="ARBA00022692"/>
    </source>
</evidence>
<dbReference type="AlphaFoldDB" id="A0A7L7S559"/>
<keyword evidence="14 17" id="KW-0496">Mitochondrion</keyword>
<feature type="domain" description="NADH-Ubiquinone oxidoreductase (complex I) chain 5 N-terminal" evidence="19">
    <location>
        <begin position="46"/>
        <end position="92"/>
    </location>
</feature>
<evidence type="ECO:0000256" key="9">
    <source>
        <dbReference type="ARBA" id="ARBA00022967"/>
    </source>
</evidence>
<dbReference type="Pfam" id="PF00361">
    <property type="entry name" value="Proton_antipo_M"/>
    <property type="match status" value="1"/>
</dbReference>
<evidence type="ECO:0000259" key="18">
    <source>
        <dbReference type="Pfam" id="PF00361"/>
    </source>
</evidence>
<evidence type="ECO:0000256" key="13">
    <source>
        <dbReference type="ARBA" id="ARBA00023075"/>
    </source>
</evidence>
<dbReference type="Pfam" id="PF06455">
    <property type="entry name" value="NADH5_C"/>
    <property type="match status" value="1"/>
</dbReference>
<evidence type="ECO:0000259" key="19">
    <source>
        <dbReference type="Pfam" id="PF00662"/>
    </source>
</evidence>
<comment type="subcellular location">
    <subcellularLocation>
        <location evidence="2">Mitochondrion inner membrane</location>
        <topology evidence="2">Multi-pass membrane protein</topology>
    </subcellularLocation>
</comment>
<geneLocation type="mitochondrion" evidence="21"/>
<evidence type="ECO:0000256" key="8">
    <source>
        <dbReference type="ARBA" id="ARBA00022792"/>
    </source>
</evidence>
<dbReference type="EC" id="7.1.1.2" evidence="3 17"/>
<comment type="function">
    <text evidence="17">Core subunit of the mitochondrial membrane respiratory chain NADH dehydrogenase (Complex I) which catalyzes electron transfer from NADH through the respiratory chain, using ubiquinone as an electron acceptor. Essential for the catalytic activity and assembly of complex I.</text>
</comment>
<feature type="transmembrane region" description="Helical" evidence="17">
    <location>
        <begin position="91"/>
        <end position="108"/>
    </location>
</feature>
<feature type="transmembrane region" description="Helical" evidence="17">
    <location>
        <begin position="243"/>
        <end position="265"/>
    </location>
</feature>
<feature type="transmembrane region" description="Helical" evidence="17">
    <location>
        <begin position="153"/>
        <end position="176"/>
    </location>
</feature>
<dbReference type="InterPro" id="IPR001516">
    <property type="entry name" value="Proton_antipo_N"/>
</dbReference>
<evidence type="ECO:0000256" key="11">
    <source>
        <dbReference type="ARBA" id="ARBA00022989"/>
    </source>
</evidence>
<keyword evidence="12 17" id="KW-0520">NAD</keyword>
<dbReference type="GO" id="GO:0008137">
    <property type="term" value="F:NADH dehydrogenase (ubiquinone) activity"/>
    <property type="evidence" value="ECO:0007669"/>
    <property type="project" value="UniProtKB-EC"/>
</dbReference>
<evidence type="ECO:0000256" key="17">
    <source>
        <dbReference type="RuleBase" id="RU003404"/>
    </source>
</evidence>
<keyword evidence="9" id="KW-1278">Translocase</keyword>
<feature type="transmembrane region" description="Helical" evidence="17">
    <location>
        <begin position="420"/>
        <end position="441"/>
    </location>
</feature>
<dbReference type="GO" id="GO:0005743">
    <property type="term" value="C:mitochondrial inner membrane"/>
    <property type="evidence" value="ECO:0007669"/>
    <property type="project" value="UniProtKB-SubCell"/>
</dbReference>
<keyword evidence="6" id="KW-0679">Respiratory chain</keyword>
<evidence type="ECO:0000256" key="15">
    <source>
        <dbReference type="ARBA" id="ARBA00023136"/>
    </source>
</evidence>
<feature type="transmembrane region" description="Helical" evidence="17">
    <location>
        <begin position="296"/>
        <end position="318"/>
    </location>
</feature>
<sequence>MVWKFSMHLMSLIFLSLSSLICLSMSLLSLQGSLSNVIEWELFSLNSSLIVVTLVFDWISFMFLSLILFISSMVLFYSGSYMKGDKNYNRFMYLVIAFVISMNALIVSPNMISILLGWDGLGLISYALVIFYQNEKSANAGMLTILSNRVGDVAILLSIALFFMMGGWNFLSWGMYMGDNMLLVKVLVVVAAMTKSAQIPFSAWLPAAMAAPTPVSALVHSSTLVTAGVYLLIRFSMVFEDPALQSGLLIVSCSTMFMAGLGANFEYDLKKIIALSTLSQLGVMLSILALGFSNLAFFHLLTHALFKALLFLCAGVMIHNLKDYQDIRMMGSLVSNMPLTSACMNLSNLSLCGMPFMSGFYSKDLILEVAFMSNINFISFMMYVLATGLTVSYTFRLIYYSLTGLSNLSTMSCVGDEENIMTSPMFLLGLVSILSGASLSWIMFPESYLICLSFIFKILVMMLMIVGASVGYIINTMGVSNELSSIKYYNSSGFMGSMWYLPYLSSLDLSSQVLKLGKGCEMLMDKGWSEFIGAQGSYNLILKSIYWVQSSQENMLKVYMKSFFLWIIMVILLLIWV</sequence>
<dbReference type="GO" id="GO:0015990">
    <property type="term" value="P:electron transport coupled proton transport"/>
    <property type="evidence" value="ECO:0007669"/>
    <property type="project" value="TreeGrafter"/>
</dbReference>
<proteinExistence type="inferred from homology"/>
<feature type="transmembrane region" description="Helical" evidence="17">
    <location>
        <begin position="114"/>
        <end position="132"/>
    </location>
</feature>
<dbReference type="PANTHER" id="PTHR42829">
    <property type="entry name" value="NADH-UBIQUINONE OXIDOREDUCTASE CHAIN 5"/>
    <property type="match status" value="1"/>
</dbReference>
<protein>
    <recommendedName>
        <fullName evidence="4 17">NADH-ubiquinone oxidoreductase chain 5</fullName>
        <ecNumber evidence="3 17">7.1.1.2</ecNumber>
    </recommendedName>
</protein>
<comment type="function">
    <text evidence="1">Core subunit of the mitochondrial membrane respiratory chain NADH dehydrogenase (Complex I) that is believed to belong to the minimal assembly required for catalysis. Complex I functions in the transfer of electrons from NADH to the respiratory chain. The immediate electron acceptor for the enzyme is believed to be ubiquinone.</text>
</comment>
<dbReference type="InterPro" id="IPR010934">
    <property type="entry name" value="NADH_DH_su5_C"/>
</dbReference>
<dbReference type="PRINTS" id="PR01434">
    <property type="entry name" value="NADHDHGNASE5"/>
</dbReference>
<evidence type="ECO:0000256" key="3">
    <source>
        <dbReference type="ARBA" id="ARBA00012944"/>
    </source>
</evidence>
<evidence type="ECO:0000256" key="1">
    <source>
        <dbReference type="ARBA" id="ARBA00003257"/>
    </source>
</evidence>
<dbReference type="Pfam" id="PF00662">
    <property type="entry name" value="Proton_antipo_N"/>
    <property type="match status" value="1"/>
</dbReference>
<evidence type="ECO:0000256" key="14">
    <source>
        <dbReference type="ARBA" id="ARBA00023128"/>
    </source>
</evidence>
<accession>A0A7L7S559</accession>
<organism evidence="21">
    <name type="scientific">Pacifastacus leniusculus</name>
    <name type="common">Signal crayfish</name>
    <dbReference type="NCBI Taxonomy" id="6720"/>
    <lineage>
        <taxon>Eukaryota</taxon>
        <taxon>Metazoa</taxon>
        <taxon>Ecdysozoa</taxon>
        <taxon>Arthropoda</taxon>
        <taxon>Crustacea</taxon>
        <taxon>Multicrustacea</taxon>
        <taxon>Malacostraca</taxon>
        <taxon>Eumalacostraca</taxon>
        <taxon>Eucarida</taxon>
        <taxon>Decapoda</taxon>
        <taxon>Pleocyemata</taxon>
        <taxon>Astacidea</taxon>
        <taxon>Astacoidea</taxon>
        <taxon>Astacidae</taxon>
        <taxon>Pacifastacus</taxon>
    </lineage>
</organism>
<feature type="transmembrane region" description="Helical" evidence="17">
    <location>
        <begin position="59"/>
        <end position="79"/>
    </location>
</feature>
<reference evidence="21" key="1">
    <citation type="submission" date="2020-08" db="EMBL/GenBank/DDBJ databases">
        <title>DNAmark Project.</title>
        <authorList>
            <person name="Leerhoei F."/>
        </authorList>
    </citation>
    <scope>NUCLEOTIDE SEQUENCE</scope>
    <source>
        <strain evidence="21">DM343</strain>
    </source>
</reference>
<feature type="domain" description="NADH dehydrogenase subunit 5 C-terminal" evidence="20">
    <location>
        <begin position="393"/>
        <end position="573"/>
    </location>
</feature>
<gene>
    <name evidence="21" type="primary">ND5</name>
</gene>
<evidence type="ECO:0000256" key="12">
    <source>
        <dbReference type="ARBA" id="ARBA00023027"/>
    </source>
</evidence>
<feature type="domain" description="NADH:quinone oxidoreductase/Mrp antiporter transmembrane" evidence="18">
    <location>
        <begin position="108"/>
        <end position="387"/>
    </location>
</feature>
<keyword evidence="10" id="KW-0249">Electron transport</keyword>
<dbReference type="InterPro" id="IPR003945">
    <property type="entry name" value="NU5C-like"/>
</dbReference>
<feature type="transmembrane region" description="Helical" evidence="17">
    <location>
        <begin position="377"/>
        <end position="399"/>
    </location>
</feature>